<comment type="catalytic activity">
    <reaction evidence="4">
        <text>streptomycin + ATP = 3''-O-adenylylstreptomycin + diphosphate</text>
        <dbReference type="Rhea" id="RHEA:20245"/>
        <dbReference type="ChEBI" id="CHEBI:30616"/>
        <dbReference type="ChEBI" id="CHEBI:33019"/>
        <dbReference type="ChEBI" id="CHEBI:58007"/>
        <dbReference type="ChEBI" id="CHEBI:58605"/>
        <dbReference type="EC" id="2.7.7.47"/>
    </reaction>
</comment>
<dbReference type="InterPro" id="IPR025184">
    <property type="entry name" value="AadA_C"/>
</dbReference>
<dbReference type="Gene3D" id="3.30.460.10">
    <property type="entry name" value="Beta Polymerase, domain 2"/>
    <property type="match status" value="1"/>
</dbReference>
<organism evidence="6 7">
    <name type="scientific">Pseudorhodoferax aquiterrae</name>
    <dbReference type="NCBI Taxonomy" id="747304"/>
    <lineage>
        <taxon>Bacteria</taxon>
        <taxon>Pseudomonadati</taxon>
        <taxon>Pseudomonadota</taxon>
        <taxon>Betaproteobacteria</taxon>
        <taxon>Burkholderiales</taxon>
        <taxon>Comamonadaceae</taxon>
    </lineage>
</organism>
<proteinExistence type="predicted"/>
<dbReference type="CDD" id="cd05403">
    <property type="entry name" value="NT_KNTase_like"/>
    <property type="match status" value="1"/>
</dbReference>
<dbReference type="EC" id="2.7.7.47" evidence="2"/>
<evidence type="ECO:0000256" key="4">
    <source>
        <dbReference type="ARBA" id="ARBA00048566"/>
    </source>
</evidence>
<feature type="domain" description="Adenylyltransferase AadA C-terminal" evidence="5">
    <location>
        <begin position="154"/>
        <end position="251"/>
    </location>
</feature>
<evidence type="ECO:0000313" key="6">
    <source>
        <dbReference type="EMBL" id="GHC76898.1"/>
    </source>
</evidence>
<dbReference type="RefSeq" id="WP_189686444.1">
    <property type="nucleotide sequence ID" value="NZ_BMYK01000004.1"/>
</dbReference>
<evidence type="ECO:0000259" key="5">
    <source>
        <dbReference type="Pfam" id="PF13427"/>
    </source>
</evidence>
<keyword evidence="1" id="KW-0808">Transferase</keyword>
<evidence type="ECO:0000256" key="1">
    <source>
        <dbReference type="ARBA" id="ARBA00022679"/>
    </source>
</evidence>
<reference evidence="7" key="1">
    <citation type="journal article" date="2019" name="Int. J. Syst. Evol. Microbiol.">
        <title>The Global Catalogue of Microorganisms (GCM) 10K type strain sequencing project: providing services to taxonomists for standard genome sequencing and annotation.</title>
        <authorList>
            <consortium name="The Broad Institute Genomics Platform"/>
            <consortium name="The Broad Institute Genome Sequencing Center for Infectious Disease"/>
            <person name="Wu L."/>
            <person name="Ma J."/>
        </authorList>
    </citation>
    <scope>NUCLEOTIDE SEQUENCE [LARGE SCALE GENOMIC DNA]</scope>
    <source>
        <strain evidence="7">KCTC 23314</strain>
    </source>
</reference>
<name>A0ABQ3FYR6_9BURK</name>
<dbReference type="NCBIfam" id="NF010309">
    <property type="entry name" value="PRK13746.1"/>
    <property type="match status" value="1"/>
</dbReference>
<gene>
    <name evidence="6" type="primary">aadA4</name>
    <name evidence="6" type="ORF">GCM10007320_16030</name>
</gene>
<dbReference type="SUPFAM" id="SSF81301">
    <property type="entry name" value="Nucleotidyltransferase"/>
    <property type="match status" value="1"/>
</dbReference>
<evidence type="ECO:0000256" key="3">
    <source>
        <dbReference type="ARBA" id="ARBA00035252"/>
    </source>
</evidence>
<evidence type="ECO:0000313" key="7">
    <source>
        <dbReference type="Proteomes" id="UP000626210"/>
    </source>
</evidence>
<protein>
    <recommendedName>
        <fullName evidence="3">Aminoglycoside (3'') (9) adenylyltransferase</fullName>
        <ecNumber evidence="2">2.7.7.47</ecNumber>
    </recommendedName>
</protein>
<dbReference type="InterPro" id="IPR043519">
    <property type="entry name" value="NT_sf"/>
</dbReference>
<comment type="caution">
    <text evidence="6">The sequence shown here is derived from an EMBL/GenBank/DDBJ whole genome shotgun (WGS) entry which is preliminary data.</text>
</comment>
<dbReference type="Proteomes" id="UP000626210">
    <property type="component" value="Unassembled WGS sequence"/>
</dbReference>
<sequence length="270" mass="29201">MAIDSAPDTIAAQLAGVLALLQRQLGEQLRAVHLYGSAVDGGLQPGSDIDLMVSVAAPLPPEVRNALLQALLAHSAWPGSSAELRALEVTVVALPALRPWRYPPRRELQFGEWLRADLQAGRFEPPMADHDLAILLTKLRQHSLALRGPPAQDLFEPVPAADFRRALADTVAQWNAPPDWQGEERNILLALARIWFSACTGGIASKDDAAAWAADRLPAQHRACMQAAALAYRSGQDGAQAWRPEQVAATILFCKHAIVRELARTPVPPA</sequence>
<evidence type="ECO:0000256" key="2">
    <source>
        <dbReference type="ARBA" id="ARBA00035126"/>
    </source>
</evidence>
<accession>A0ABQ3FYR6</accession>
<dbReference type="EMBL" id="BMYK01000004">
    <property type="protein sequence ID" value="GHC76898.1"/>
    <property type="molecule type" value="Genomic_DNA"/>
</dbReference>
<dbReference type="Pfam" id="PF13427">
    <property type="entry name" value="AadA_C"/>
    <property type="match status" value="1"/>
</dbReference>
<keyword evidence="7" id="KW-1185">Reference proteome</keyword>